<name>A0A8X6V9L9_TRICX</name>
<evidence type="ECO:0000256" key="1">
    <source>
        <dbReference type="SAM" id="MobiDB-lite"/>
    </source>
</evidence>
<keyword evidence="3" id="KW-1185">Reference proteome</keyword>
<evidence type="ECO:0000313" key="2">
    <source>
        <dbReference type="EMBL" id="GFY04474.1"/>
    </source>
</evidence>
<reference evidence="2" key="1">
    <citation type="submission" date="2020-08" db="EMBL/GenBank/DDBJ databases">
        <title>Multicomponent nature underlies the extraordinary mechanical properties of spider dragline silk.</title>
        <authorList>
            <person name="Kono N."/>
            <person name="Nakamura H."/>
            <person name="Mori M."/>
            <person name="Yoshida Y."/>
            <person name="Ohtoshi R."/>
            <person name="Malay A.D."/>
            <person name="Moran D.A.P."/>
            <person name="Tomita M."/>
            <person name="Numata K."/>
            <person name="Arakawa K."/>
        </authorList>
    </citation>
    <scope>NUCLEOTIDE SEQUENCE</scope>
</reference>
<proteinExistence type="predicted"/>
<dbReference type="Proteomes" id="UP000887159">
    <property type="component" value="Unassembled WGS sequence"/>
</dbReference>
<dbReference type="EMBL" id="BMAU01021244">
    <property type="protein sequence ID" value="GFY04474.1"/>
    <property type="molecule type" value="Genomic_DNA"/>
</dbReference>
<dbReference type="AlphaFoldDB" id="A0A8X6V9L9"/>
<evidence type="ECO:0000313" key="3">
    <source>
        <dbReference type="Proteomes" id="UP000887159"/>
    </source>
</evidence>
<protein>
    <submittedName>
        <fullName evidence="2">Uncharacterized protein</fullName>
    </submittedName>
</protein>
<feature type="region of interest" description="Disordered" evidence="1">
    <location>
        <begin position="108"/>
        <end position="131"/>
    </location>
</feature>
<gene>
    <name evidence="2" type="ORF">TNCV_4415621</name>
</gene>
<sequence>MKNGRGNLAVKVTNSCPACHKFEPCAAEDPTCRGRRSIHHGKETPSFEHHTGDRTILALFHPNLEGEHPGGGQRSPTSFLSTNLTRRLAARRLFKVPPCREGTMHLQTSVSSQGFEPKSNGTAGIVANHYT</sequence>
<comment type="caution">
    <text evidence="2">The sequence shown here is derived from an EMBL/GenBank/DDBJ whole genome shotgun (WGS) entry which is preliminary data.</text>
</comment>
<feature type="compositionally biased region" description="Polar residues" evidence="1">
    <location>
        <begin position="108"/>
        <end position="122"/>
    </location>
</feature>
<accession>A0A8X6V9L9</accession>
<organism evidence="2 3">
    <name type="scientific">Trichonephila clavipes</name>
    <name type="common">Golden silk orbweaver</name>
    <name type="synonym">Nephila clavipes</name>
    <dbReference type="NCBI Taxonomy" id="2585209"/>
    <lineage>
        <taxon>Eukaryota</taxon>
        <taxon>Metazoa</taxon>
        <taxon>Ecdysozoa</taxon>
        <taxon>Arthropoda</taxon>
        <taxon>Chelicerata</taxon>
        <taxon>Arachnida</taxon>
        <taxon>Araneae</taxon>
        <taxon>Araneomorphae</taxon>
        <taxon>Entelegynae</taxon>
        <taxon>Araneoidea</taxon>
        <taxon>Nephilidae</taxon>
        <taxon>Trichonephila</taxon>
    </lineage>
</organism>